<evidence type="ECO:0000256" key="4">
    <source>
        <dbReference type="ARBA" id="ARBA00023242"/>
    </source>
</evidence>
<dbReference type="AlphaFoldDB" id="A0A2P6NKE3"/>
<keyword evidence="2" id="KW-0805">Transcription regulation</keyword>
<keyword evidence="5" id="KW-0694">RNA-binding</keyword>
<dbReference type="OrthoDB" id="298344at2759"/>
<dbReference type="InterPro" id="IPR000504">
    <property type="entry name" value="RRM_dom"/>
</dbReference>
<dbReference type="Gene3D" id="3.30.70.330">
    <property type="match status" value="1"/>
</dbReference>
<evidence type="ECO:0000313" key="8">
    <source>
        <dbReference type="EMBL" id="PRP84389.1"/>
    </source>
</evidence>
<organism evidence="8 9">
    <name type="scientific">Planoprotostelium fungivorum</name>
    <dbReference type="NCBI Taxonomy" id="1890364"/>
    <lineage>
        <taxon>Eukaryota</taxon>
        <taxon>Amoebozoa</taxon>
        <taxon>Evosea</taxon>
        <taxon>Variosea</taxon>
        <taxon>Cavosteliida</taxon>
        <taxon>Cavosteliaceae</taxon>
        <taxon>Planoprotostelium</taxon>
    </lineage>
</organism>
<comment type="subcellular location">
    <subcellularLocation>
        <location evidence="1">Nucleus</location>
    </subcellularLocation>
</comment>
<keyword evidence="9" id="KW-1185">Reference proteome</keyword>
<dbReference type="SUPFAM" id="SSF54928">
    <property type="entry name" value="RNA-binding domain, RBD"/>
    <property type="match status" value="1"/>
</dbReference>
<dbReference type="Proteomes" id="UP000241769">
    <property type="component" value="Unassembled WGS sequence"/>
</dbReference>
<dbReference type="InterPro" id="IPR035979">
    <property type="entry name" value="RBD_domain_sf"/>
</dbReference>
<gene>
    <name evidence="8" type="ORF">PROFUN_08254</name>
</gene>
<evidence type="ECO:0000256" key="2">
    <source>
        <dbReference type="ARBA" id="ARBA00023015"/>
    </source>
</evidence>
<dbReference type="EMBL" id="MDYQ01000064">
    <property type="protein sequence ID" value="PRP84389.1"/>
    <property type="molecule type" value="Genomic_DNA"/>
</dbReference>
<keyword evidence="4" id="KW-0539">Nucleus</keyword>
<reference evidence="8 9" key="1">
    <citation type="journal article" date="2018" name="Genome Biol. Evol.">
        <title>Multiple Roots of Fruiting Body Formation in Amoebozoa.</title>
        <authorList>
            <person name="Hillmann F."/>
            <person name="Forbes G."/>
            <person name="Novohradska S."/>
            <person name="Ferling I."/>
            <person name="Riege K."/>
            <person name="Groth M."/>
            <person name="Westermann M."/>
            <person name="Marz M."/>
            <person name="Spaller T."/>
            <person name="Winckler T."/>
            <person name="Schaap P."/>
            <person name="Glockner G."/>
        </authorList>
    </citation>
    <scope>NUCLEOTIDE SEQUENCE [LARGE SCALE GENOMIC DNA]</scope>
    <source>
        <strain evidence="8 9">Jena</strain>
    </source>
</reference>
<evidence type="ECO:0000256" key="6">
    <source>
        <dbReference type="SAM" id="MobiDB-lite"/>
    </source>
</evidence>
<protein>
    <submittedName>
        <fullName evidence="8">Putative JmjC domain protein</fullName>
    </submittedName>
</protein>
<dbReference type="Pfam" id="PF14605">
    <property type="entry name" value="Nup35_RRM_2"/>
    <property type="match status" value="1"/>
</dbReference>
<feature type="compositionally biased region" description="Acidic residues" evidence="6">
    <location>
        <begin position="869"/>
        <end position="885"/>
    </location>
</feature>
<sequence length="1009" mass="116103">MVHRPSPWGVDILERQNSHREVDGHALNCVIQNRTQSTAKPYGAYGRFDQLTLDRRLSARSQKLILPVKKFGVARKPTLPSRKSSLGPFRGDPYEDLIADFPTLNQPDSSQINEHLLRSVSFSVYEEQKPLIVRDYNVIQSSNSSYKRREDMKKETFSVQWLHKRFEGRVIKKNGDIPHVDAVKSEEGDFKLDFGNQSSNTPSLHDLLRFDDCCSDYVCELPNVWNRELDRTKIAEDFGVFQSIGPNNLFDDDGVSHWTHYKSLEFSSHSIPSRLEMTDTVRCELIVCEGSKSASILWVIVSPKAADQLVDHLQRADFDVSPKGRTSLDSLSDTPEKSMDNIARLPFKFYIVEQFYDDLIMLPPGCLYQKFGRKDVTASVVWKMIHVECLSERVMRSPLPFWDQTIGTKRAIYNEIVGRCKRGSKIEKEEWIKLTRWLSDIIYNEWIDRSVRSALTISRWNENRSPSHTTASPVPKDPILCGFCRTDIFDRHFHCFICTKNWCAGCASLGRGCVHMRSDQPISNRSIMIVKSYKMEELLNVYRKAVQLSGVELNYGKISLRNNEDIQVDVTSTVSDISIAWHMYTQYQMRRGEDRCHHCSEITSYGRNLYLICSDKECKTIYCESCLWDHYFISIKDVMRDRRWKCPKSEMRCRCADCNHTDDPPPQMNEWRRYLETPPDGFVTAHSDLSPSDRICEAVVDEKHNIPIVSESHREKINQMDRKRSLDEERKCLIIINGYDFRDEDEIRFHFGRFGSITKIDRYDRSYVTVQYERPKQATSAVECMNHQPVGEKRERRNVKVVLYNKAHPDVLNGMKRQKADSDGWGDWGDKPVMVVRKGLGRDHNPVISTHDVGWGVREVKVSPKREEEQEEDPNASPTDLDENETTTHGVITGSSTIAGANPNDPRQRKFFEDVGPILISFSESSQKLPPQRLLHPTIIHISIGTVMMITGGIIQTTTSRARQIVFETIDVTREGLRGTRDIQIVTNTRERALKNTDESNISTSTGSL</sequence>
<dbReference type="InterPro" id="IPR018866">
    <property type="entry name" value="Znf-4CXXC_R1"/>
</dbReference>
<proteinExistence type="predicted"/>
<evidence type="ECO:0000256" key="3">
    <source>
        <dbReference type="ARBA" id="ARBA00023163"/>
    </source>
</evidence>
<dbReference type="GO" id="GO:0003723">
    <property type="term" value="F:RNA binding"/>
    <property type="evidence" value="ECO:0007669"/>
    <property type="project" value="UniProtKB-UniRule"/>
</dbReference>
<name>A0A2P6NKE3_9EUKA</name>
<dbReference type="PROSITE" id="PS50102">
    <property type="entry name" value="RRM"/>
    <property type="match status" value="1"/>
</dbReference>
<dbReference type="Pfam" id="PF10497">
    <property type="entry name" value="zf-4CXXC_R1"/>
    <property type="match status" value="1"/>
</dbReference>
<dbReference type="InParanoid" id="A0A2P6NKE3"/>
<evidence type="ECO:0000259" key="7">
    <source>
        <dbReference type="PROSITE" id="PS50102"/>
    </source>
</evidence>
<dbReference type="InterPro" id="IPR012677">
    <property type="entry name" value="Nucleotide-bd_a/b_plait_sf"/>
</dbReference>
<accession>A0A2P6NKE3</accession>
<evidence type="ECO:0000256" key="1">
    <source>
        <dbReference type="ARBA" id="ARBA00004123"/>
    </source>
</evidence>
<comment type="caution">
    <text evidence="8">The sequence shown here is derived from an EMBL/GenBank/DDBJ whole genome shotgun (WGS) entry which is preliminary data.</text>
</comment>
<feature type="domain" description="RRM" evidence="7">
    <location>
        <begin position="732"/>
        <end position="806"/>
    </location>
</feature>
<dbReference type="CDD" id="cd00590">
    <property type="entry name" value="RRM_SF"/>
    <property type="match status" value="1"/>
</dbReference>
<feature type="region of interest" description="Disordered" evidence="6">
    <location>
        <begin position="862"/>
        <end position="909"/>
    </location>
</feature>
<evidence type="ECO:0000256" key="5">
    <source>
        <dbReference type="PROSITE-ProRule" id="PRU00176"/>
    </source>
</evidence>
<feature type="compositionally biased region" description="Polar residues" evidence="6">
    <location>
        <begin position="887"/>
        <end position="899"/>
    </location>
</feature>
<keyword evidence="3" id="KW-0804">Transcription</keyword>
<dbReference type="GO" id="GO:0005634">
    <property type="term" value="C:nucleus"/>
    <property type="evidence" value="ECO:0007669"/>
    <property type="project" value="UniProtKB-SubCell"/>
</dbReference>
<evidence type="ECO:0000313" key="9">
    <source>
        <dbReference type="Proteomes" id="UP000241769"/>
    </source>
</evidence>